<evidence type="ECO:0000313" key="9">
    <source>
        <dbReference type="Proteomes" id="UP001589894"/>
    </source>
</evidence>
<dbReference type="PRINTS" id="PR00038">
    <property type="entry name" value="HTHLUXR"/>
</dbReference>
<evidence type="ECO:0000256" key="2">
    <source>
        <dbReference type="ARBA" id="ARBA00023015"/>
    </source>
</evidence>
<dbReference type="PROSITE" id="PS50110">
    <property type="entry name" value="RESPONSE_REGULATORY"/>
    <property type="match status" value="1"/>
</dbReference>
<organism evidence="8 9">
    <name type="scientific">Plantactinospora siamensis</name>
    <dbReference type="NCBI Taxonomy" id="555372"/>
    <lineage>
        <taxon>Bacteria</taxon>
        <taxon>Bacillati</taxon>
        <taxon>Actinomycetota</taxon>
        <taxon>Actinomycetes</taxon>
        <taxon>Micromonosporales</taxon>
        <taxon>Micromonosporaceae</taxon>
        <taxon>Plantactinospora</taxon>
    </lineage>
</organism>
<evidence type="ECO:0000313" key="8">
    <source>
        <dbReference type="EMBL" id="MFC0565173.1"/>
    </source>
</evidence>
<feature type="modified residue" description="4-aspartylphosphate" evidence="5">
    <location>
        <position position="53"/>
    </location>
</feature>
<evidence type="ECO:0000256" key="3">
    <source>
        <dbReference type="ARBA" id="ARBA00023125"/>
    </source>
</evidence>
<dbReference type="InterPro" id="IPR039420">
    <property type="entry name" value="WalR-like"/>
</dbReference>
<keyword evidence="3" id="KW-0238">DNA-binding</keyword>
<evidence type="ECO:0000256" key="5">
    <source>
        <dbReference type="PROSITE-ProRule" id="PRU00169"/>
    </source>
</evidence>
<dbReference type="CDD" id="cd06170">
    <property type="entry name" value="LuxR_C_like"/>
    <property type="match status" value="1"/>
</dbReference>
<dbReference type="SUPFAM" id="SSF52172">
    <property type="entry name" value="CheY-like"/>
    <property type="match status" value="1"/>
</dbReference>
<protein>
    <submittedName>
        <fullName evidence="8">Response regulator</fullName>
    </submittedName>
</protein>
<dbReference type="Proteomes" id="UP001589894">
    <property type="component" value="Unassembled WGS sequence"/>
</dbReference>
<keyword evidence="9" id="KW-1185">Reference proteome</keyword>
<dbReference type="InterPro" id="IPR016032">
    <property type="entry name" value="Sig_transdc_resp-reg_C-effctor"/>
</dbReference>
<gene>
    <name evidence="8" type="ORF">ACFFHU_13640</name>
</gene>
<dbReference type="Gene3D" id="3.40.50.2300">
    <property type="match status" value="1"/>
</dbReference>
<dbReference type="CDD" id="cd17535">
    <property type="entry name" value="REC_NarL-like"/>
    <property type="match status" value="1"/>
</dbReference>
<dbReference type="EMBL" id="JBHLUE010000011">
    <property type="protein sequence ID" value="MFC0565173.1"/>
    <property type="molecule type" value="Genomic_DNA"/>
</dbReference>
<dbReference type="PROSITE" id="PS50043">
    <property type="entry name" value="HTH_LUXR_2"/>
    <property type="match status" value="1"/>
</dbReference>
<dbReference type="SMART" id="SM00421">
    <property type="entry name" value="HTH_LUXR"/>
    <property type="match status" value="1"/>
</dbReference>
<feature type="domain" description="Response regulatory" evidence="7">
    <location>
        <begin position="3"/>
        <end position="120"/>
    </location>
</feature>
<dbReference type="PANTHER" id="PTHR43214">
    <property type="entry name" value="TWO-COMPONENT RESPONSE REGULATOR"/>
    <property type="match status" value="1"/>
</dbReference>
<sequence length="220" mass="24123">MIRLILADDHGLVRAGLRAMLAEPDITVVAEASDGAEAVRSALEHRPDVVLMDVRMPVMDGIEATRRIVAEPQLRQTRVVLLTTFDEDEYVYEALRIGASGFLLKDIEPIALVLGVRAVAQGDAPLAPAVTRRLITDFARRPRRPDARLDLDSLTRREYDVLMLVVAGLSNGDIADRLGMSPATAKTHITRILTKVDARDRAQLVVLAYESGLVQPGWLG</sequence>
<dbReference type="InterPro" id="IPR000792">
    <property type="entry name" value="Tscrpt_reg_LuxR_C"/>
</dbReference>
<reference evidence="8 9" key="1">
    <citation type="submission" date="2024-09" db="EMBL/GenBank/DDBJ databases">
        <authorList>
            <person name="Sun Q."/>
            <person name="Mori K."/>
        </authorList>
    </citation>
    <scope>NUCLEOTIDE SEQUENCE [LARGE SCALE GENOMIC DNA]</scope>
    <source>
        <strain evidence="8 9">TBRC 2205</strain>
    </source>
</reference>
<keyword evidence="1 5" id="KW-0597">Phosphoprotein</keyword>
<accession>A0ABV6NYS6</accession>
<dbReference type="RefSeq" id="WP_377338761.1">
    <property type="nucleotide sequence ID" value="NZ_JBHLUE010000011.1"/>
</dbReference>
<evidence type="ECO:0000259" key="7">
    <source>
        <dbReference type="PROSITE" id="PS50110"/>
    </source>
</evidence>
<dbReference type="InterPro" id="IPR001789">
    <property type="entry name" value="Sig_transdc_resp-reg_receiver"/>
</dbReference>
<dbReference type="Pfam" id="PF00072">
    <property type="entry name" value="Response_reg"/>
    <property type="match status" value="1"/>
</dbReference>
<name>A0ABV6NYS6_9ACTN</name>
<evidence type="ECO:0000259" key="6">
    <source>
        <dbReference type="PROSITE" id="PS50043"/>
    </source>
</evidence>
<proteinExistence type="predicted"/>
<dbReference type="InterPro" id="IPR011006">
    <property type="entry name" value="CheY-like_superfamily"/>
</dbReference>
<dbReference type="PANTHER" id="PTHR43214:SF24">
    <property type="entry name" value="TRANSCRIPTIONAL REGULATORY PROTEIN NARL-RELATED"/>
    <property type="match status" value="1"/>
</dbReference>
<evidence type="ECO:0000256" key="4">
    <source>
        <dbReference type="ARBA" id="ARBA00023163"/>
    </source>
</evidence>
<dbReference type="SUPFAM" id="SSF46894">
    <property type="entry name" value="C-terminal effector domain of the bipartite response regulators"/>
    <property type="match status" value="1"/>
</dbReference>
<dbReference type="Pfam" id="PF00196">
    <property type="entry name" value="GerE"/>
    <property type="match status" value="1"/>
</dbReference>
<dbReference type="InterPro" id="IPR058245">
    <property type="entry name" value="NreC/VraR/RcsB-like_REC"/>
</dbReference>
<keyword evidence="4" id="KW-0804">Transcription</keyword>
<comment type="caution">
    <text evidence="8">The sequence shown here is derived from an EMBL/GenBank/DDBJ whole genome shotgun (WGS) entry which is preliminary data.</text>
</comment>
<keyword evidence="2" id="KW-0805">Transcription regulation</keyword>
<evidence type="ECO:0000256" key="1">
    <source>
        <dbReference type="ARBA" id="ARBA00022553"/>
    </source>
</evidence>
<feature type="domain" description="HTH luxR-type" evidence="6">
    <location>
        <begin position="147"/>
        <end position="212"/>
    </location>
</feature>
<dbReference type="SMART" id="SM00448">
    <property type="entry name" value="REC"/>
    <property type="match status" value="1"/>
</dbReference>